<dbReference type="Proteomes" id="UP000054107">
    <property type="component" value="Unassembled WGS sequence"/>
</dbReference>
<evidence type="ECO:0000313" key="3">
    <source>
        <dbReference type="Proteomes" id="UP000054107"/>
    </source>
</evidence>
<reference evidence="2 3" key="1">
    <citation type="submission" date="2014-09" db="EMBL/GenBank/DDBJ databases">
        <authorList>
            <person name="Ellenberger Sabrina"/>
        </authorList>
    </citation>
    <scope>NUCLEOTIDE SEQUENCE [LARGE SCALE GENOMIC DNA]</scope>
    <source>
        <strain evidence="2 3">CBS 412.66</strain>
    </source>
</reference>
<proteinExistence type="predicted"/>
<feature type="region of interest" description="Disordered" evidence="1">
    <location>
        <begin position="22"/>
        <end position="98"/>
    </location>
</feature>
<evidence type="ECO:0000313" key="2">
    <source>
        <dbReference type="EMBL" id="CEP14119.1"/>
    </source>
</evidence>
<sequence>MSDLFFLASLGNSVQEVKNYISRQNTPEPGTPPPAGNEAHAEAAVGMPSQDQQAAVLDTSESQGSSSNYMAQDVALNTADQEQGSSSKDTAEDDNNND</sequence>
<name>A0A0B7N9K0_9FUNG</name>
<organism evidence="2 3">
    <name type="scientific">Parasitella parasitica</name>
    <dbReference type="NCBI Taxonomy" id="35722"/>
    <lineage>
        <taxon>Eukaryota</taxon>
        <taxon>Fungi</taxon>
        <taxon>Fungi incertae sedis</taxon>
        <taxon>Mucoromycota</taxon>
        <taxon>Mucoromycotina</taxon>
        <taxon>Mucoromycetes</taxon>
        <taxon>Mucorales</taxon>
        <taxon>Mucorineae</taxon>
        <taxon>Mucoraceae</taxon>
        <taxon>Parasitella</taxon>
    </lineage>
</organism>
<gene>
    <name evidence="2" type="primary">PARPA_08282.1 scaffold 32756</name>
</gene>
<feature type="compositionally biased region" description="Polar residues" evidence="1">
    <location>
        <begin position="49"/>
        <end position="70"/>
    </location>
</feature>
<keyword evidence="3" id="KW-1185">Reference proteome</keyword>
<dbReference type="AlphaFoldDB" id="A0A0B7N9K0"/>
<feature type="compositionally biased region" description="Polar residues" evidence="1">
    <location>
        <begin position="78"/>
        <end position="88"/>
    </location>
</feature>
<dbReference type="EMBL" id="LN731032">
    <property type="protein sequence ID" value="CEP14119.1"/>
    <property type="molecule type" value="Genomic_DNA"/>
</dbReference>
<accession>A0A0B7N9K0</accession>
<evidence type="ECO:0000256" key="1">
    <source>
        <dbReference type="SAM" id="MobiDB-lite"/>
    </source>
</evidence>
<protein>
    <submittedName>
        <fullName evidence="2">Uncharacterized protein</fullName>
    </submittedName>
</protein>